<evidence type="ECO:0000313" key="3">
    <source>
        <dbReference type="Proteomes" id="UP001139179"/>
    </source>
</evidence>
<dbReference type="Pfam" id="PF02515">
    <property type="entry name" value="CoA_transf_3"/>
    <property type="match status" value="1"/>
</dbReference>
<gene>
    <name evidence="2" type="ORF">M3202_19895</name>
</gene>
<protein>
    <submittedName>
        <fullName evidence="2">CoA transferase</fullName>
    </submittedName>
</protein>
<proteinExistence type="predicted"/>
<dbReference type="PANTHER" id="PTHR48207">
    <property type="entry name" value="SUCCINATE--HYDROXYMETHYLGLUTARATE COA-TRANSFERASE"/>
    <property type="match status" value="1"/>
</dbReference>
<dbReference type="Gene3D" id="3.30.1540.10">
    <property type="entry name" value="formyl-coa transferase, domain 3"/>
    <property type="match status" value="1"/>
</dbReference>
<keyword evidence="3" id="KW-1185">Reference proteome</keyword>
<accession>A0A9X2DTB8</accession>
<dbReference type="EMBL" id="JAMBOL010000034">
    <property type="protein sequence ID" value="MCM3716311.1"/>
    <property type="molecule type" value="Genomic_DNA"/>
</dbReference>
<dbReference type="InterPro" id="IPR050483">
    <property type="entry name" value="CoA-transferase_III_domain"/>
</dbReference>
<organism evidence="2 3">
    <name type="scientific">Halalkalibacter oceani</name>
    <dbReference type="NCBI Taxonomy" id="1653776"/>
    <lineage>
        <taxon>Bacteria</taxon>
        <taxon>Bacillati</taxon>
        <taxon>Bacillota</taxon>
        <taxon>Bacilli</taxon>
        <taxon>Bacillales</taxon>
        <taxon>Bacillaceae</taxon>
        <taxon>Halalkalibacter</taxon>
    </lineage>
</organism>
<dbReference type="SUPFAM" id="SSF89796">
    <property type="entry name" value="CoA-transferase family III (CaiB/BaiF)"/>
    <property type="match status" value="1"/>
</dbReference>
<dbReference type="Proteomes" id="UP001139179">
    <property type="component" value="Unassembled WGS sequence"/>
</dbReference>
<sequence length="405" mass="45316">MSKGALDGVRVIEICHHMAGPTATQKLGDLGADIIKVEPPGLGEWTRTRPIGNAWVGEFNTSLIALNRNKRSLTLNLKEKEGKEIFSELVRTADILVSNFRPTVHEKLGTDYNAMNQINPRLIYCSITGFGESGPYEKRPGQDLIVQSLSGVVWNSGRKSDPPIPLGTFVVDAATGNLALAGIVSALYAREKTGKGQKIEVNLLSSIMDVQIQEFTTYLNVGKKPERSEELMAHPFINSPYGIHKTKDSYIALAMTPYDKLSKALECDDLKKFSKWEDGQAYKEEIFRIVAEVLLTKTTVEWIEQLDSYDVWCGPVQTYEEVAQDPQIEHNRTIQSFTHPKYGKLKFVANPITLSDTPISYRMPPPELGEHNTEILKELGLTDQQILSLQQKNVIQNVQPETFKI</sequence>
<dbReference type="PANTHER" id="PTHR48207:SF3">
    <property type="entry name" value="SUCCINATE--HYDROXYMETHYLGLUTARATE COA-TRANSFERASE"/>
    <property type="match status" value="1"/>
</dbReference>
<dbReference type="InterPro" id="IPR044855">
    <property type="entry name" value="CoA-Trfase_III_dom3_sf"/>
</dbReference>
<evidence type="ECO:0000256" key="1">
    <source>
        <dbReference type="ARBA" id="ARBA00022679"/>
    </source>
</evidence>
<dbReference type="AlphaFoldDB" id="A0A9X2DTB8"/>
<dbReference type="RefSeq" id="WP_251224982.1">
    <property type="nucleotide sequence ID" value="NZ_JAMBOL010000034.1"/>
</dbReference>
<dbReference type="Gene3D" id="3.40.50.10540">
    <property type="entry name" value="Crotonobetainyl-coa:carnitine coa-transferase, domain 1"/>
    <property type="match status" value="1"/>
</dbReference>
<reference evidence="2" key="1">
    <citation type="submission" date="2022-05" db="EMBL/GenBank/DDBJ databases">
        <title>Comparative Genomics of Spacecraft Associated Microbes.</title>
        <authorList>
            <person name="Tran M.T."/>
            <person name="Wright A."/>
            <person name="Seuylemezian A."/>
            <person name="Eisen J."/>
            <person name="Coil D."/>
        </authorList>
    </citation>
    <scope>NUCLEOTIDE SEQUENCE</scope>
    <source>
        <strain evidence="2">214.1.1</strain>
    </source>
</reference>
<dbReference type="InterPro" id="IPR003673">
    <property type="entry name" value="CoA-Trfase_fam_III"/>
</dbReference>
<evidence type="ECO:0000313" key="2">
    <source>
        <dbReference type="EMBL" id="MCM3716311.1"/>
    </source>
</evidence>
<keyword evidence="1 2" id="KW-0808">Transferase</keyword>
<comment type="caution">
    <text evidence="2">The sequence shown here is derived from an EMBL/GenBank/DDBJ whole genome shotgun (WGS) entry which is preliminary data.</text>
</comment>
<dbReference type="InterPro" id="IPR023606">
    <property type="entry name" value="CoA-Trfase_III_dom_1_sf"/>
</dbReference>
<name>A0A9X2DTB8_9BACI</name>
<dbReference type="GO" id="GO:0008410">
    <property type="term" value="F:CoA-transferase activity"/>
    <property type="evidence" value="ECO:0007669"/>
    <property type="project" value="TreeGrafter"/>
</dbReference>